<evidence type="ECO:0000313" key="1">
    <source>
        <dbReference type="EMBL" id="KAL2326267.1"/>
    </source>
</evidence>
<keyword evidence="2" id="KW-1185">Reference proteome</keyword>
<gene>
    <name evidence="1" type="ORF">Fmac_025325</name>
</gene>
<evidence type="ECO:0000313" key="2">
    <source>
        <dbReference type="Proteomes" id="UP001603857"/>
    </source>
</evidence>
<reference evidence="1 2" key="1">
    <citation type="submission" date="2024-08" db="EMBL/GenBank/DDBJ databases">
        <title>Insights into the chromosomal genome structure of Flemingia macrophylla.</title>
        <authorList>
            <person name="Ding Y."/>
            <person name="Zhao Y."/>
            <person name="Bi W."/>
            <person name="Wu M."/>
            <person name="Zhao G."/>
            <person name="Gong Y."/>
            <person name="Li W."/>
            <person name="Zhang P."/>
        </authorList>
    </citation>
    <scope>NUCLEOTIDE SEQUENCE [LARGE SCALE GENOMIC DNA]</scope>
    <source>
        <strain evidence="1">DYQJB</strain>
        <tissue evidence="1">Leaf</tissue>
    </source>
</reference>
<sequence length="142" mass="15906">MADSAKAAIESELMRGKKGLKLKKRRPESVREILEVLYSVFLTWNVCQDLLSGSPLIDSSKRQNDYNLSNNGNAHLNSKKVLATRIVLVGVRDGLWCLLTCNVSKLVISSSILRKHHNQSNQTNLDNKSSKQKLLGLFSRVD</sequence>
<dbReference type="Proteomes" id="UP001603857">
    <property type="component" value="Unassembled WGS sequence"/>
</dbReference>
<proteinExistence type="predicted"/>
<comment type="caution">
    <text evidence="1">The sequence shown here is derived from an EMBL/GenBank/DDBJ whole genome shotgun (WGS) entry which is preliminary data.</text>
</comment>
<accession>A0ABD1LRX0</accession>
<dbReference type="EMBL" id="JBGMDY010000008">
    <property type="protein sequence ID" value="KAL2326267.1"/>
    <property type="molecule type" value="Genomic_DNA"/>
</dbReference>
<name>A0ABD1LRX0_9FABA</name>
<protein>
    <submittedName>
        <fullName evidence="1">Uncharacterized protein</fullName>
    </submittedName>
</protein>
<organism evidence="1 2">
    <name type="scientific">Flemingia macrophylla</name>
    <dbReference type="NCBI Taxonomy" id="520843"/>
    <lineage>
        <taxon>Eukaryota</taxon>
        <taxon>Viridiplantae</taxon>
        <taxon>Streptophyta</taxon>
        <taxon>Embryophyta</taxon>
        <taxon>Tracheophyta</taxon>
        <taxon>Spermatophyta</taxon>
        <taxon>Magnoliopsida</taxon>
        <taxon>eudicotyledons</taxon>
        <taxon>Gunneridae</taxon>
        <taxon>Pentapetalae</taxon>
        <taxon>rosids</taxon>
        <taxon>fabids</taxon>
        <taxon>Fabales</taxon>
        <taxon>Fabaceae</taxon>
        <taxon>Papilionoideae</taxon>
        <taxon>50 kb inversion clade</taxon>
        <taxon>NPAAA clade</taxon>
        <taxon>indigoferoid/millettioid clade</taxon>
        <taxon>Phaseoleae</taxon>
        <taxon>Flemingia</taxon>
    </lineage>
</organism>
<dbReference type="AlphaFoldDB" id="A0ABD1LRX0"/>